<organism evidence="1 2">
    <name type="scientific">Dermatophagoides pteronyssinus</name>
    <name type="common">European house dust mite</name>
    <dbReference type="NCBI Taxonomy" id="6956"/>
    <lineage>
        <taxon>Eukaryota</taxon>
        <taxon>Metazoa</taxon>
        <taxon>Ecdysozoa</taxon>
        <taxon>Arthropoda</taxon>
        <taxon>Chelicerata</taxon>
        <taxon>Arachnida</taxon>
        <taxon>Acari</taxon>
        <taxon>Acariformes</taxon>
        <taxon>Sarcoptiformes</taxon>
        <taxon>Astigmata</taxon>
        <taxon>Psoroptidia</taxon>
        <taxon>Analgoidea</taxon>
        <taxon>Pyroglyphidae</taxon>
        <taxon>Dermatophagoidinae</taxon>
        <taxon>Dermatophagoides</taxon>
    </lineage>
</organism>
<accession>A0ABQ8J7Z3</accession>
<gene>
    <name evidence="1" type="ORF">DERP_004022</name>
</gene>
<evidence type="ECO:0000313" key="1">
    <source>
        <dbReference type="EMBL" id="KAH9418696.1"/>
    </source>
</evidence>
<name>A0ABQ8J7Z3_DERPT</name>
<keyword evidence="2" id="KW-1185">Reference proteome</keyword>
<sequence>MSILITNSRIIYTSRVISTLNFIALIKKELLFTILNHKKICRSKKKNKNEKFSFFLITDDKTRYESDNSLKIINCKPHGGKNDDGDNGDEKISQFSIYDQNLLTIRSHEGEISTQTMNG</sequence>
<reference evidence="1 2" key="2">
    <citation type="journal article" date="2022" name="Mol. Biol. Evol.">
        <title>Comparative Genomics Reveals Insights into the Divergent Evolution of Astigmatic Mites and Household Pest Adaptations.</title>
        <authorList>
            <person name="Xiong Q."/>
            <person name="Wan A.T."/>
            <person name="Liu X."/>
            <person name="Fung C.S."/>
            <person name="Xiao X."/>
            <person name="Malainual N."/>
            <person name="Hou J."/>
            <person name="Wang L."/>
            <person name="Wang M."/>
            <person name="Yang K.Y."/>
            <person name="Cui Y."/>
            <person name="Leung E.L."/>
            <person name="Nong W."/>
            <person name="Shin S.K."/>
            <person name="Au S.W."/>
            <person name="Jeong K.Y."/>
            <person name="Chew F.T."/>
            <person name="Hui J.H."/>
            <person name="Leung T.F."/>
            <person name="Tungtrongchitr A."/>
            <person name="Zhong N."/>
            <person name="Liu Z."/>
            <person name="Tsui S.K."/>
        </authorList>
    </citation>
    <scope>NUCLEOTIDE SEQUENCE [LARGE SCALE GENOMIC DNA]</scope>
    <source>
        <strain evidence="1">Derp</strain>
    </source>
</reference>
<reference evidence="1 2" key="1">
    <citation type="journal article" date="2018" name="J. Allergy Clin. Immunol.">
        <title>High-quality assembly of Dermatophagoides pteronyssinus genome and transcriptome reveals a wide range of novel allergens.</title>
        <authorList>
            <person name="Liu X.Y."/>
            <person name="Yang K.Y."/>
            <person name="Wang M.Q."/>
            <person name="Kwok J.S."/>
            <person name="Zeng X."/>
            <person name="Yang Z."/>
            <person name="Xiao X.J."/>
            <person name="Lau C.P."/>
            <person name="Li Y."/>
            <person name="Huang Z.M."/>
            <person name="Ba J.G."/>
            <person name="Yim A.K."/>
            <person name="Ouyang C.Y."/>
            <person name="Ngai S.M."/>
            <person name="Chan T.F."/>
            <person name="Leung E.L."/>
            <person name="Liu L."/>
            <person name="Liu Z.G."/>
            <person name="Tsui S.K."/>
        </authorList>
    </citation>
    <scope>NUCLEOTIDE SEQUENCE [LARGE SCALE GENOMIC DNA]</scope>
    <source>
        <strain evidence="1">Derp</strain>
    </source>
</reference>
<evidence type="ECO:0000313" key="2">
    <source>
        <dbReference type="Proteomes" id="UP000887458"/>
    </source>
</evidence>
<dbReference type="Proteomes" id="UP000887458">
    <property type="component" value="Unassembled WGS sequence"/>
</dbReference>
<proteinExistence type="predicted"/>
<dbReference type="EMBL" id="NJHN03000062">
    <property type="protein sequence ID" value="KAH9418696.1"/>
    <property type="molecule type" value="Genomic_DNA"/>
</dbReference>
<protein>
    <submittedName>
        <fullName evidence="1">Uncharacterized protein</fullName>
    </submittedName>
</protein>
<comment type="caution">
    <text evidence="1">The sequence shown here is derived from an EMBL/GenBank/DDBJ whole genome shotgun (WGS) entry which is preliminary data.</text>
</comment>